<comment type="caution">
    <text evidence="5">The sequence shown here is derived from an EMBL/GenBank/DDBJ whole genome shotgun (WGS) entry which is preliminary data.</text>
</comment>
<keyword evidence="1" id="KW-0805">Transcription regulation</keyword>
<dbReference type="Gene3D" id="1.10.10.60">
    <property type="entry name" value="Homeodomain-like"/>
    <property type="match status" value="1"/>
</dbReference>
<dbReference type="SUPFAM" id="SSF46689">
    <property type="entry name" value="Homeodomain-like"/>
    <property type="match status" value="1"/>
</dbReference>
<feature type="domain" description="HTH araC/xylS-type" evidence="4">
    <location>
        <begin position="1"/>
        <end position="42"/>
    </location>
</feature>
<keyword evidence="3" id="KW-0804">Transcription</keyword>
<dbReference type="Pfam" id="PF00165">
    <property type="entry name" value="HTH_AraC"/>
    <property type="match status" value="1"/>
</dbReference>
<evidence type="ECO:0000256" key="1">
    <source>
        <dbReference type="ARBA" id="ARBA00023015"/>
    </source>
</evidence>
<evidence type="ECO:0000256" key="2">
    <source>
        <dbReference type="ARBA" id="ARBA00023125"/>
    </source>
</evidence>
<proteinExistence type="predicted"/>
<organism evidence="5 6">
    <name type="scientific">Flavobacterium pokkalii</name>
    <dbReference type="NCBI Taxonomy" id="1940408"/>
    <lineage>
        <taxon>Bacteria</taxon>
        <taxon>Pseudomonadati</taxon>
        <taxon>Bacteroidota</taxon>
        <taxon>Flavobacteriia</taxon>
        <taxon>Flavobacteriales</taxon>
        <taxon>Flavobacteriaceae</taxon>
        <taxon>Flavobacterium</taxon>
    </lineage>
</organism>
<sequence length="44" mass="5111">MQLDKNGTVNEIAFALGYEDYSYFSRLFKKNSGMSPSEFRLLKN</sequence>
<keyword evidence="2" id="KW-0238">DNA-binding</keyword>
<dbReference type="PANTHER" id="PTHR43280">
    <property type="entry name" value="ARAC-FAMILY TRANSCRIPTIONAL REGULATOR"/>
    <property type="match status" value="1"/>
</dbReference>
<dbReference type="PRINTS" id="PR00032">
    <property type="entry name" value="HTHARAC"/>
</dbReference>
<evidence type="ECO:0000259" key="4">
    <source>
        <dbReference type="PROSITE" id="PS01124"/>
    </source>
</evidence>
<dbReference type="InterPro" id="IPR009057">
    <property type="entry name" value="Homeodomain-like_sf"/>
</dbReference>
<evidence type="ECO:0000256" key="3">
    <source>
        <dbReference type="ARBA" id="ARBA00023163"/>
    </source>
</evidence>
<dbReference type="InterPro" id="IPR020449">
    <property type="entry name" value="Tscrpt_reg_AraC-type_HTH"/>
</dbReference>
<evidence type="ECO:0000313" key="6">
    <source>
        <dbReference type="Proteomes" id="UP000661715"/>
    </source>
</evidence>
<dbReference type="PANTHER" id="PTHR43280:SF2">
    <property type="entry name" value="HTH-TYPE TRANSCRIPTIONAL REGULATOR EXSA"/>
    <property type="match status" value="1"/>
</dbReference>
<gene>
    <name evidence="5" type="ORF">B6A10_02390</name>
</gene>
<dbReference type="EMBL" id="NASZ01000002">
    <property type="protein sequence ID" value="MBD0724020.1"/>
    <property type="molecule type" value="Genomic_DNA"/>
</dbReference>
<name>A0ABR7UMC0_9FLAO</name>
<dbReference type="PROSITE" id="PS01124">
    <property type="entry name" value="HTH_ARAC_FAMILY_2"/>
    <property type="match status" value="1"/>
</dbReference>
<dbReference type="InterPro" id="IPR018060">
    <property type="entry name" value="HTH_AraC"/>
</dbReference>
<reference evidence="5 6" key="1">
    <citation type="journal article" date="2020" name="Microbiol. Res.">
        <title>Flavobacterium pokkalii sp. nov., a novel plant growth promoting native rhizobacteria isolated from pokkali rice grown in coastal saline affected agricultural regions of southern India, Kerala.</title>
        <authorList>
            <person name="Menon R.R."/>
            <person name="Kumari S."/>
            <person name="Viver T."/>
            <person name="Rameshkumar N."/>
        </authorList>
    </citation>
    <scope>NUCLEOTIDE SEQUENCE [LARGE SCALE GENOMIC DNA]</scope>
    <source>
        <strain evidence="5 6">L1I52</strain>
    </source>
</reference>
<dbReference type="Proteomes" id="UP000661715">
    <property type="component" value="Unassembled WGS sequence"/>
</dbReference>
<evidence type="ECO:0000313" key="5">
    <source>
        <dbReference type="EMBL" id="MBD0724020.1"/>
    </source>
</evidence>
<protein>
    <recommendedName>
        <fullName evidence="4">HTH araC/xylS-type domain-containing protein</fullName>
    </recommendedName>
</protein>
<accession>A0ABR7UMC0</accession>
<keyword evidence="6" id="KW-1185">Reference proteome</keyword>